<evidence type="ECO:0000313" key="1">
    <source>
        <dbReference type="EMBL" id="CAL1265813.1"/>
    </source>
</evidence>
<reference evidence="1 2" key="1">
    <citation type="submission" date="2024-04" db="EMBL/GenBank/DDBJ databases">
        <authorList>
            <person name="Rising A."/>
            <person name="Reimegard J."/>
            <person name="Sonavane S."/>
            <person name="Akerstrom W."/>
            <person name="Nylinder S."/>
            <person name="Hedman E."/>
            <person name="Kallberg Y."/>
        </authorList>
    </citation>
    <scope>NUCLEOTIDE SEQUENCE [LARGE SCALE GENOMIC DNA]</scope>
</reference>
<sequence>MRRTKKCRNAVPPTLTPSYDATSLFDKSLLLDLFELSLIRTS</sequence>
<dbReference type="EMBL" id="CAXIEN010000019">
    <property type="protein sequence ID" value="CAL1265813.1"/>
    <property type="molecule type" value="Genomic_DNA"/>
</dbReference>
<gene>
    <name evidence="1" type="ORF">LARSCL_LOCUS2754</name>
</gene>
<keyword evidence="2" id="KW-1185">Reference proteome</keyword>
<protein>
    <submittedName>
        <fullName evidence="1">Uncharacterized protein</fullName>
    </submittedName>
</protein>
<dbReference type="Proteomes" id="UP001497382">
    <property type="component" value="Unassembled WGS sequence"/>
</dbReference>
<accession>A0AAV1Z2P3</accession>
<comment type="caution">
    <text evidence="1">The sequence shown here is derived from an EMBL/GenBank/DDBJ whole genome shotgun (WGS) entry which is preliminary data.</text>
</comment>
<feature type="non-terminal residue" evidence="1">
    <location>
        <position position="42"/>
    </location>
</feature>
<dbReference type="AlphaFoldDB" id="A0AAV1Z2P3"/>
<name>A0AAV1Z2P3_9ARAC</name>
<evidence type="ECO:0000313" key="2">
    <source>
        <dbReference type="Proteomes" id="UP001497382"/>
    </source>
</evidence>
<organism evidence="1 2">
    <name type="scientific">Larinioides sclopetarius</name>
    <dbReference type="NCBI Taxonomy" id="280406"/>
    <lineage>
        <taxon>Eukaryota</taxon>
        <taxon>Metazoa</taxon>
        <taxon>Ecdysozoa</taxon>
        <taxon>Arthropoda</taxon>
        <taxon>Chelicerata</taxon>
        <taxon>Arachnida</taxon>
        <taxon>Araneae</taxon>
        <taxon>Araneomorphae</taxon>
        <taxon>Entelegynae</taxon>
        <taxon>Araneoidea</taxon>
        <taxon>Araneidae</taxon>
        <taxon>Larinioides</taxon>
    </lineage>
</organism>
<proteinExistence type="predicted"/>